<evidence type="ECO:0000256" key="9">
    <source>
        <dbReference type="ARBA" id="ARBA00038276"/>
    </source>
</evidence>
<dbReference type="InterPro" id="IPR043519">
    <property type="entry name" value="NT_sf"/>
</dbReference>
<dbReference type="InterPro" id="IPR002934">
    <property type="entry name" value="Polymerase_NTP_transf_dom"/>
</dbReference>
<dbReference type="GO" id="GO:0046872">
    <property type="term" value="F:metal ion binding"/>
    <property type="evidence" value="ECO:0007669"/>
    <property type="project" value="UniProtKB-KW"/>
</dbReference>
<evidence type="ECO:0000256" key="4">
    <source>
        <dbReference type="ARBA" id="ARBA00022695"/>
    </source>
</evidence>
<dbReference type="GO" id="GO:0005524">
    <property type="term" value="F:ATP binding"/>
    <property type="evidence" value="ECO:0007669"/>
    <property type="project" value="UniProtKB-KW"/>
</dbReference>
<comment type="cofactor">
    <cofactor evidence="1">
        <name>Mg(2+)</name>
        <dbReference type="ChEBI" id="CHEBI:18420"/>
    </cofactor>
</comment>
<keyword evidence="3 11" id="KW-0808">Transferase</keyword>
<dbReference type="InterPro" id="IPR052038">
    <property type="entry name" value="Type-VII_TA_antitoxin"/>
</dbReference>
<keyword evidence="6" id="KW-0547">Nucleotide-binding</keyword>
<name>A0A0G0BQY1_9BACT</name>
<feature type="domain" description="Polymerase nucleotidyl transferase" evidence="10">
    <location>
        <begin position="11"/>
        <end position="89"/>
    </location>
</feature>
<comment type="similarity">
    <text evidence="9">Belongs to the MntA antitoxin family.</text>
</comment>
<evidence type="ECO:0000259" key="10">
    <source>
        <dbReference type="Pfam" id="PF01909"/>
    </source>
</evidence>
<dbReference type="EMBL" id="LBQE01000017">
    <property type="protein sequence ID" value="KKP71884.1"/>
    <property type="molecule type" value="Genomic_DNA"/>
</dbReference>
<dbReference type="CDD" id="cd05403">
    <property type="entry name" value="NT_KNTase_like"/>
    <property type="match status" value="1"/>
</dbReference>
<dbReference type="Pfam" id="PF01909">
    <property type="entry name" value="NTP_transf_2"/>
    <property type="match status" value="1"/>
</dbReference>
<evidence type="ECO:0000313" key="11">
    <source>
        <dbReference type="EMBL" id="KKP71884.1"/>
    </source>
</evidence>
<keyword evidence="5" id="KW-0479">Metal-binding</keyword>
<accession>A0A0G0BQY1</accession>
<evidence type="ECO:0000313" key="12">
    <source>
        <dbReference type="Proteomes" id="UP000034923"/>
    </source>
</evidence>
<proteinExistence type="inferred from homology"/>
<evidence type="ECO:0000256" key="7">
    <source>
        <dbReference type="ARBA" id="ARBA00022840"/>
    </source>
</evidence>
<keyword evidence="2" id="KW-1277">Toxin-antitoxin system</keyword>
<dbReference type="PANTHER" id="PTHR33571">
    <property type="entry name" value="SSL8005 PROTEIN"/>
    <property type="match status" value="1"/>
</dbReference>
<keyword evidence="7" id="KW-0067">ATP-binding</keyword>
<evidence type="ECO:0000256" key="3">
    <source>
        <dbReference type="ARBA" id="ARBA00022679"/>
    </source>
</evidence>
<dbReference type="AlphaFoldDB" id="A0A0G0BQY1"/>
<gene>
    <name evidence="11" type="ORF">UR70_C0017G0002</name>
</gene>
<protein>
    <submittedName>
        <fullName evidence="11">Nucleotidyltransferase</fullName>
    </submittedName>
</protein>
<dbReference type="GO" id="GO:0016779">
    <property type="term" value="F:nucleotidyltransferase activity"/>
    <property type="evidence" value="ECO:0007669"/>
    <property type="project" value="UniProtKB-KW"/>
</dbReference>
<dbReference type="PANTHER" id="PTHR33571:SF14">
    <property type="entry name" value="PROTEIN ADENYLYLTRANSFERASE MJ0435-RELATED"/>
    <property type="match status" value="1"/>
</dbReference>
<comment type="caution">
    <text evidence="11">The sequence shown here is derived from an EMBL/GenBank/DDBJ whole genome shotgun (WGS) entry which is preliminary data.</text>
</comment>
<organism evidence="11 12">
    <name type="scientific">Candidatus Nomurabacteria bacterium GW2011_GWB1_35_20</name>
    <dbReference type="NCBI Taxonomy" id="1618740"/>
    <lineage>
        <taxon>Bacteria</taxon>
        <taxon>Candidatus Nomuraibacteriota</taxon>
    </lineage>
</organism>
<reference evidence="11 12" key="1">
    <citation type="journal article" date="2015" name="Nature">
        <title>rRNA introns, odd ribosomes, and small enigmatic genomes across a large radiation of phyla.</title>
        <authorList>
            <person name="Brown C.T."/>
            <person name="Hug L.A."/>
            <person name="Thomas B.C."/>
            <person name="Sharon I."/>
            <person name="Castelle C.J."/>
            <person name="Singh A."/>
            <person name="Wilkins M.J."/>
            <person name="Williams K.H."/>
            <person name="Banfield J.F."/>
        </authorList>
    </citation>
    <scope>NUCLEOTIDE SEQUENCE [LARGE SCALE GENOMIC DNA]</scope>
</reference>
<dbReference type="Proteomes" id="UP000034923">
    <property type="component" value="Unassembled WGS sequence"/>
</dbReference>
<evidence type="ECO:0000256" key="5">
    <source>
        <dbReference type="ARBA" id="ARBA00022723"/>
    </source>
</evidence>
<keyword evidence="4" id="KW-0548">Nucleotidyltransferase</keyword>
<dbReference type="SUPFAM" id="SSF81301">
    <property type="entry name" value="Nucleotidyltransferase"/>
    <property type="match status" value="1"/>
</dbReference>
<evidence type="ECO:0000256" key="6">
    <source>
        <dbReference type="ARBA" id="ARBA00022741"/>
    </source>
</evidence>
<evidence type="ECO:0000256" key="2">
    <source>
        <dbReference type="ARBA" id="ARBA00022649"/>
    </source>
</evidence>
<dbReference type="Gene3D" id="3.30.460.10">
    <property type="entry name" value="Beta Polymerase, domain 2"/>
    <property type="match status" value="1"/>
</dbReference>
<evidence type="ECO:0000256" key="8">
    <source>
        <dbReference type="ARBA" id="ARBA00022842"/>
    </source>
</evidence>
<sequence>MDSREKTKEIIKETLVEKGADFIALFGSFAREEEKPTSDIDILVNFKNPISLFDHAGIEIELEEKIGKRVDLITEHGLSKYIRPFIINELTTLYERR</sequence>
<keyword evidence="8" id="KW-0460">Magnesium</keyword>
<evidence type="ECO:0000256" key="1">
    <source>
        <dbReference type="ARBA" id="ARBA00001946"/>
    </source>
</evidence>